<protein>
    <recommendedName>
        <fullName evidence="1">DUF6894 domain-containing protein</fullName>
    </recommendedName>
</protein>
<reference evidence="2" key="2">
    <citation type="submission" date="2021-08" db="EMBL/GenBank/DDBJ databases">
        <authorList>
            <person name="Tani A."/>
            <person name="Ola A."/>
            <person name="Ogura Y."/>
            <person name="Katsura K."/>
            <person name="Hayashi T."/>
        </authorList>
    </citation>
    <scope>NUCLEOTIDE SEQUENCE</scope>
    <source>
        <strain evidence="2">DSM 23632</strain>
    </source>
</reference>
<comment type="caution">
    <text evidence="2">The sequence shown here is derived from an EMBL/GenBank/DDBJ whole genome shotgun (WGS) entry which is preliminary data.</text>
</comment>
<sequence>MPRYFIDLHDGTEFVRDTTGFDLPDTEAAGERAVRIMAKIAQGFQPDPGRQDYVAAARDADGRVVVRVRMSLEVEPIEPPHPRA</sequence>
<dbReference type="InterPro" id="IPR054189">
    <property type="entry name" value="DUF6894"/>
</dbReference>
<evidence type="ECO:0000259" key="1">
    <source>
        <dbReference type="Pfam" id="PF21834"/>
    </source>
</evidence>
<evidence type="ECO:0000313" key="2">
    <source>
        <dbReference type="EMBL" id="GJE62260.1"/>
    </source>
</evidence>
<dbReference type="Proteomes" id="UP001055057">
    <property type="component" value="Unassembled WGS sequence"/>
</dbReference>
<name>A0ABQ4U4C6_9HYPH</name>
<feature type="domain" description="DUF6894" evidence="1">
    <location>
        <begin position="3"/>
        <end position="70"/>
    </location>
</feature>
<keyword evidence="3" id="KW-1185">Reference proteome</keyword>
<proteinExistence type="predicted"/>
<accession>A0ABQ4U4C6</accession>
<dbReference type="EMBL" id="BPRB01000298">
    <property type="protein sequence ID" value="GJE62260.1"/>
    <property type="molecule type" value="Genomic_DNA"/>
</dbReference>
<dbReference type="Pfam" id="PF21834">
    <property type="entry name" value="DUF6894"/>
    <property type="match status" value="1"/>
</dbReference>
<gene>
    <name evidence="2" type="ORF">MPOCJGCO_4392</name>
</gene>
<evidence type="ECO:0000313" key="3">
    <source>
        <dbReference type="Proteomes" id="UP001055057"/>
    </source>
</evidence>
<dbReference type="RefSeq" id="WP_238184911.1">
    <property type="nucleotide sequence ID" value="NZ_BPRB01000298.1"/>
</dbReference>
<organism evidence="2 3">
    <name type="scientific">Methylobacterium trifolii</name>
    <dbReference type="NCBI Taxonomy" id="1003092"/>
    <lineage>
        <taxon>Bacteria</taxon>
        <taxon>Pseudomonadati</taxon>
        <taxon>Pseudomonadota</taxon>
        <taxon>Alphaproteobacteria</taxon>
        <taxon>Hyphomicrobiales</taxon>
        <taxon>Methylobacteriaceae</taxon>
        <taxon>Methylobacterium</taxon>
    </lineage>
</organism>
<reference evidence="2" key="1">
    <citation type="journal article" date="2021" name="Front. Microbiol.">
        <title>Comprehensive Comparative Genomics and Phenotyping of Methylobacterium Species.</title>
        <authorList>
            <person name="Alessa O."/>
            <person name="Ogura Y."/>
            <person name="Fujitani Y."/>
            <person name="Takami H."/>
            <person name="Hayashi T."/>
            <person name="Sahin N."/>
            <person name="Tani A."/>
        </authorList>
    </citation>
    <scope>NUCLEOTIDE SEQUENCE</scope>
    <source>
        <strain evidence="2">DSM 23632</strain>
    </source>
</reference>